<dbReference type="GeneID" id="19109225"/>
<dbReference type="InterPro" id="IPR052523">
    <property type="entry name" value="Trichothecene_AcTrans"/>
</dbReference>
<evidence type="ECO:0000313" key="3">
    <source>
        <dbReference type="Proteomes" id="UP000011761"/>
    </source>
</evidence>
<reference evidence="2 3" key="1">
    <citation type="journal article" date="2012" name="PLoS Pathog.">
        <title>Diverse lifestyles and strategies of plant pathogenesis encoded in the genomes of eighteen Dothideomycetes fungi.</title>
        <authorList>
            <person name="Ohm R.A."/>
            <person name="Feau N."/>
            <person name="Henrissat B."/>
            <person name="Schoch C.L."/>
            <person name="Horwitz B.A."/>
            <person name="Barry K.W."/>
            <person name="Condon B.J."/>
            <person name="Copeland A.C."/>
            <person name="Dhillon B."/>
            <person name="Glaser F."/>
            <person name="Hesse C.N."/>
            <person name="Kosti I."/>
            <person name="LaButti K."/>
            <person name="Lindquist E.A."/>
            <person name="Lucas S."/>
            <person name="Salamov A.A."/>
            <person name="Bradshaw R.E."/>
            <person name="Ciuffetti L."/>
            <person name="Hamelin R.C."/>
            <person name="Kema G.H.J."/>
            <person name="Lawrence C."/>
            <person name="Scott J.A."/>
            <person name="Spatafora J.W."/>
            <person name="Turgeon B.G."/>
            <person name="de Wit P.J.G.M."/>
            <person name="Zhong S."/>
            <person name="Goodwin S.B."/>
            <person name="Grigoriev I.V."/>
        </authorList>
    </citation>
    <scope>NUCLEOTIDE SEQUENCE [LARGE SCALE GENOMIC DNA]</scope>
    <source>
        <strain evidence="2 3">UAMH 10762</strain>
    </source>
</reference>
<dbReference type="STRING" id="717646.M2MY27"/>
<dbReference type="PANTHER" id="PTHR42791:SF14">
    <property type="entry name" value="N-ACETYLTRANSFERASE DOMAIN-CONTAINING PROTEIN"/>
    <property type="match status" value="1"/>
</dbReference>
<evidence type="ECO:0000259" key="1">
    <source>
        <dbReference type="PROSITE" id="PS51186"/>
    </source>
</evidence>
<dbReference type="EMBL" id="KB445564">
    <property type="protein sequence ID" value="EMC91180.1"/>
    <property type="molecule type" value="Genomic_DNA"/>
</dbReference>
<dbReference type="SUPFAM" id="SSF55729">
    <property type="entry name" value="Acyl-CoA N-acyltransferases (Nat)"/>
    <property type="match status" value="1"/>
</dbReference>
<dbReference type="OMA" id="EMDRRWW"/>
<dbReference type="AlphaFoldDB" id="M2MY27"/>
<dbReference type="InterPro" id="IPR016181">
    <property type="entry name" value="Acyl_CoA_acyltransferase"/>
</dbReference>
<dbReference type="InterPro" id="IPR000182">
    <property type="entry name" value="GNAT_dom"/>
</dbReference>
<feature type="domain" description="N-acetyltransferase" evidence="1">
    <location>
        <begin position="3"/>
        <end position="217"/>
    </location>
</feature>
<sequence length="236" mass="26984">MPLILEPMQESDMEASVDIMWEAFRDSIMGIMYPQGFTKAAREHTLQTSLKAWRKDPEKYRKNKVIDTDLPDDDRYNKIVGTAWWKFYPKPRTDAEIEKEDEESKQDGLPPDIDVSMIEGFGAALQHAKKVHVAGKPHIVLHILTTHPNHHRRGVGAMHLEWGFEQANKLGLPVWLEASPIGRPLYARMGFDTVGWLPFDFTRFKNGKDLPHALMLRQPERTKGVNSSVEDSITVA</sequence>
<dbReference type="GO" id="GO:0016747">
    <property type="term" value="F:acyltransferase activity, transferring groups other than amino-acyl groups"/>
    <property type="evidence" value="ECO:0007669"/>
    <property type="project" value="InterPro"/>
</dbReference>
<name>M2MY27_BAUPA</name>
<protein>
    <recommendedName>
        <fullName evidence="1">N-acetyltransferase domain-containing protein</fullName>
    </recommendedName>
</protein>
<dbReference type="OrthoDB" id="410198at2759"/>
<dbReference type="PROSITE" id="PS51186">
    <property type="entry name" value="GNAT"/>
    <property type="match status" value="1"/>
</dbReference>
<dbReference type="RefSeq" id="XP_007681619.1">
    <property type="nucleotide sequence ID" value="XM_007683429.1"/>
</dbReference>
<dbReference type="HOGENOM" id="CLU_060131_6_5_1"/>
<dbReference type="Proteomes" id="UP000011761">
    <property type="component" value="Unassembled WGS sequence"/>
</dbReference>
<organism evidence="2 3">
    <name type="scientific">Baudoinia panamericana (strain UAMH 10762)</name>
    <name type="common">Angels' share fungus</name>
    <name type="synonym">Baudoinia compniacensis (strain UAMH 10762)</name>
    <dbReference type="NCBI Taxonomy" id="717646"/>
    <lineage>
        <taxon>Eukaryota</taxon>
        <taxon>Fungi</taxon>
        <taxon>Dikarya</taxon>
        <taxon>Ascomycota</taxon>
        <taxon>Pezizomycotina</taxon>
        <taxon>Dothideomycetes</taxon>
        <taxon>Dothideomycetidae</taxon>
        <taxon>Mycosphaerellales</taxon>
        <taxon>Teratosphaeriaceae</taxon>
        <taxon>Baudoinia</taxon>
    </lineage>
</organism>
<dbReference type="eggNOG" id="ENOG502SC13">
    <property type="taxonomic scope" value="Eukaryota"/>
</dbReference>
<accession>M2MY27</accession>
<proteinExistence type="predicted"/>
<dbReference type="Pfam" id="PF00583">
    <property type="entry name" value="Acetyltransf_1"/>
    <property type="match status" value="1"/>
</dbReference>
<dbReference type="KEGG" id="bcom:BAUCODRAFT_152467"/>
<evidence type="ECO:0000313" key="2">
    <source>
        <dbReference type="EMBL" id="EMC91180.1"/>
    </source>
</evidence>
<gene>
    <name evidence="2" type="ORF">BAUCODRAFT_152467</name>
</gene>
<keyword evidence="3" id="KW-1185">Reference proteome</keyword>
<dbReference type="PANTHER" id="PTHR42791">
    <property type="entry name" value="GNAT FAMILY ACETYLTRANSFERASE"/>
    <property type="match status" value="1"/>
</dbReference>
<dbReference type="Gene3D" id="3.40.630.30">
    <property type="match status" value="1"/>
</dbReference>